<feature type="non-terminal residue" evidence="10">
    <location>
        <position position="140"/>
    </location>
</feature>
<dbReference type="InterPro" id="IPR002156">
    <property type="entry name" value="RNaseH_domain"/>
</dbReference>
<proteinExistence type="inferred from homology"/>
<feature type="region of interest" description="Disordered" evidence="8">
    <location>
        <begin position="118"/>
        <end position="140"/>
    </location>
</feature>
<dbReference type="GO" id="GO:0046872">
    <property type="term" value="F:metal ion binding"/>
    <property type="evidence" value="ECO:0007669"/>
    <property type="project" value="UniProtKB-KW"/>
</dbReference>
<dbReference type="Pfam" id="PF00075">
    <property type="entry name" value="RNase_H"/>
    <property type="match status" value="1"/>
</dbReference>
<gene>
    <name evidence="10" type="ORF">DFP72DRAFT_791603</name>
</gene>
<evidence type="ECO:0000256" key="8">
    <source>
        <dbReference type="SAM" id="MobiDB-lite"/>
    </source>
</evidence>
<evidence type="ECO:0000313" key="10">
    <source>
        <dbReference type="EMBL" id="KAF6760766.1"/>
    </source>
</evidence>
<dbReference type="InterPro" id="IPR036397">
    <property type="entry name" value="RNaseH_sf"/>
</dbReference>
<sequence>IAYTDGSCTNAGYEEAKAGAGIWYGKDDARNKAIRVPSSLPQTNNSAEAAAVLIALQAARSRDTLIIRTDSKFVIDSVNRNRKKIEDSDWLEQSNRSLIEPIIARIRHRKGRTAFEKVKGHSGDEGNDGADALAAIGAEK</sequence>
<feature type="domain" description="RNase H type-1" evidence="9">
    <location>
        <begin position="1"/>
        <end position="139"/>
    </location>
</feature>
<dbReference type="GO" id="GO:0004523">
    <property type="term" value="F:RNA-DNA hybrid ribonuclease activity"/>
    <property type="evidence" value="ECO:0007669"/>
    <property type="project" value="UniProtKB-EC"/>
</dbReference>
<comment type="caution">
    <text evidence="10">The sequence shown here is derived from an EMBL/GenBank/DDBJ whole genome shotgun (WGS) entry which is preliminary data.</text>
</comment>
<dbReference type="SUPFAM" id="SSF53098">
    <property type="entry name" value="Ribonuclease H-like"/>
    <property type="match status" value="1"/>
</dbReference>
<dbReference type="InterPro" id="IPR012337">
    <property type="entry name" value="RNaseH-like_sf"/>
</dbReference>
<dbReference type="EC" id="3.1.26.4" evidence="3"/>
<dbReference type="EMBL" id="JACGCI010000011">
    <property type="protein sequence ID" value="KAF6760766.1"/>
    <property type="molecule type" value="Genomic_DNA"/>
</dbReference>
<evidence type="ECO:0000259" key="9">
    <source>
        <dbReference type="PROSITE" id="PS50879"/>
    </source>
</evidence>
<evidence type="ECO:0000313" key="11">
    <source>
        <dbReference type="Proteomes" id="UP000521943"/>
    </source>
</evidence>
<dbReference type="InterPro" id="IPR050092">
    <property type="entry name" value="RNase_H"/>
</dbReference>
<keyword evidence="5" id="KW-0479">Metal-binding</keyword>
<evidence type="ECO:0000256" key="4">
    <source>
        <dbReference type="ARBA" id="ARBA00022722"/>
    </source>
</evidence>
<organism evidence="10 11">
    <name type="scientific">Ephemerocybe angulata</name>
    <dbReference type="NCBI Taxonomy" id="980116"/>
    <lineage>
        <taxon>Eukaryota</taxon>
        <taxon>Fungi</taxon>
        <taxon>Dikarya</taxon>
        <taxon>Basidiomycota</taxon>
        <taxon>Agaricomycotina</taxon>
        <taxon>Agaricomycetes</taxon>
        <taxon>Agaricomycetidae</taxon>
        <taxon>Agaricales</taxon>
        <taxon>Agaricineae</taxon>
        <taxon>Psathyrellaceae</taxon>
        <taxon>Ephemerocybe</taxon>
    </lineage>
</organism>
<dbReference type="OrthoDB" id="2752996at2759"/>
<name>A0A8H6I8E1_9AGAR</name>
<keyword evidence="4" id="KW-0540">Nuclease</keyword>
<reference evidence="10 11" key="1">
    <citation type="submission" date="2020-07" db="EMBL/GenBank/DDBJ databases">
        <title>Comparative genomics of pyrophilous fungi reveals a link between fire events and developmental genes.</title>
        <authorList>
            <consortium name="DOE Joint Genome Institute"/>
            <person name="Steindorff A.S."/>
            <person name="Carver A."/>
            <person name="Calhoun S."/>
            <person name="Stillman K."/>
            <person name="Liu H."/>
            <person name="Lipzen A."/>
            <person name="Pangilinan J."/>
            <person name="Labutti K."/>
            <person name="Bruns T.D."/>
            <person name="Grigoriev I.V."/>
        </authorList>
    </citation>
    <scope>NUCLEOTIDE SEQUENCE [LARGE SCALE GENOMIC DNA]</scope>
    <source>
        <strain evidence="10 11">CBS 144469</strain>
    </source>
</reference>
<dbReference type="Proteomes" id="UP000521943">
    <property type="component" value="Unassembled WGS sequence"/>
</dbReference>
<evidence type="ECO:0000256" key="7">
    <source>
        <dbReference type="ARBA" id="ARBA00022801"/>
    </source>
</evidence>
<dbReference type="PANTHER" id="PTHR10642">
    <property type="entry name" value="RIBONUCLEASE H1"/>
    <property type="match status" value="1"/>
</dbReference>
<dbReference type="GO" id="GO:0043137">
    <property type="term" value="P:DNA replication, removal of RNA primer"/>
    <property type="evidence" value="ECO:0007669"/>
    <property type="project" value="TreeGrafter"/>
</dbReference>
<comment type="catalytic activity">
    <reaction evidence="1">
        <text>Endonucleolytic cleavage to 5'-phosphomonoester.</text>
        <dbReference type="EC" id="3.1.26.4"/>
    </reaction>
</comment>
<accession>A0A8H6I8E1</accession>
<keyword evidence="11" id="KW-1185">Reference proteome</keyword>
<dbReference type="Gene3D" id="3.30.420.10">
    <property type="entry name" value="Ribonuclease H-like superfamily/Ribonuclease H"/>
    <property type="match status" value="1"/>
</dbReference>
<evidence type="ECO:0000256" key="1">
    <source>
        <dbReference type="ARBA" id="ARBA00000077"/>
    </source>
</evidence>
<dbReference type="CDD" id="cd09280">
    <property type="entry name" value="RNase_HI_eukaryote_like"/>
    <property type="match status" value="1"/>
</dbReference>
<dbReference type="PANTHER" id="PTHR10642:SF26">
    <property type="entry name" value="RIBONUCLEASE H1"/>
    <property type="match status" value="1"/>
</dbReference>
<keyword evidence="6" id="KW-0255">Endonuclease</keyword>
<dbReference type="AlphaFoldDB" id="A0A8H6I8E1"/>
<evidence type="ECO:0000256" key="6">
    <source>
        <dbReference type="ARBA" id="ARBA00022759"/>
    </source>
</evidence>
<feature type="non-terminal residue" evidence="10">
    <location>
        <position position="1"/>
    </location>
</feature>
<evidence type="ECO:0000256" key="3">
    <source>
        <dbReference type="ARBA" id="ARBA00012180"/>
    </source>
</evidence>
<evidence type="ECO:0000256" key="2">
    <source>
        <dbReference type="ARBA" id="ARBA00005300"/>
    </source>
</evidence>
<protein>
    <recommendedName>
        <fullName evidence="3">ribonuclease H</fullName>
        <ecNumber evidence="3">3.1.26.4</ecNumber>
    </recommendedName>
</protein>
<dbReference type="PROSITE" id="PS50879">
    <property type="entry name" value="RNASE_H_1"/>
    <property type="match status" value="1"/>
</dbReference>
<keyword evidence="7" id="KW-0378">Hydrolase</keyword>
<dbReference type="GO" id="GO:0003676">
    <property type="term" value="F:nucleic acid binding"/>
    <property type="evidence" value="ECO:0007669"/>
    <property type="project" value="InterPro"/>
</dbReference>
<evidence type="ECO:0000256" key="5">
    <source>
        <dbReference type="ARBA" id="ARBA00022723"/>
    </source>
</evidence>
<comment type="similarity">
    <text evidence="2">Belongs to the RNase H family.</text>
</comment>